<keyword evidence="2" id="KW-1185">Reference proteome</keyword>
<gene>
    <name evidence="1" type="ORF">GT348_01155</name>
</gene>
<organism evidence="1 2">
    <name type="scientific">Aristophania vespae</name>
    <dbReference type="NCBI Taxonomy" id="2697033"/>
    <lineage>
        <taxon>Bacteria</taxon>
        <taxon>Pseudomonadati</taxon>
        <taxon>Pseudomonadota</taxon>
        <taxon>Alphaproteobacteria</taxon>
        <taxon>Acetobacterales</taxon>
        <taxon>Acetobacteraceae</taxon>
        <taxon>Aristophania</taxon>
    </lineage>
</organism>
<name>A0A6P1NHH8_9PROT</name>
<evidence type="ECO:0000313" key="2">
    <source>
        <dbReference type="Proteomes" id="UP000463975"/>
    </source>
</evidence>
<proteinExistence type="predicted"/>
<dbReference type="AlphaFoldDB" id="A0A6P1NHH8"/>
<reference evidence="1 2" key="1">
    <citation type="submission" date="2020-01" db="EMBL/GenBank/DDBJ databases">
        <title>Genome sequencing of strain KACC 21507.</title>
        <authorList>
            <person name="Heo J."/>
            <person name="Kim S.-J."/>
            <person name="Kim J.-S."/>
            <person name="Hong S.-B."/>
            <person name="Kwon S.-W."/>
        </authorList>
    </citation>
    <scope>NUCLEOTIDE SEQUENCE [LARGE SCALE GENOMIC DNA]</scope>
    <source>
        <strain evidence="1 2">KACC 21507</strain>
    </source>
</reference>
<evidence type="ECO:0000313" key="1">
    <source>
        <dbReference type="EMBL" id="QHI96327.1"/>
    </source>
</evidence>
<accession>A0A6P1NHH8</accession>
<sequence>MWNEPYLETCCRSALHRLFLSGENGRPALAITEGEFPDFRAPLKDRACLERLVQMKLAFQDGKGRFYITFQGKQRHQLEILSMKHRKARPIL</sequence>
<protein>
    <submittedName>
        <fullName evidence="1">Uncharacterized protein</fullName>
    </submittedName>
</protein>
<dbReference type="RefSeq" id="WP_160619385.1">
    <property type="nucleotide sequence ID" value="NZ_CP047652.1"/>
</dbReference>
<dbReference type="Proteomes" id="UP000463975">
    <property type="component" value="Chromosome"/>
</dbReference>
<dbReference type="EMBL" id="CP047652">
    <property type="protein sequence ID" value="QHI96327.1"/>
    <property type="molecule type" value="Genomic_DNA"/>
</dbReference>
<dbReference type="KEGG" id="bomb:GT348_01155"/>